<proteinExistence type="inferred from homology"/>
<reference evidence="12 13" key="1">
    <citation type="journal article" date="2021" name="Nat. Plants">
        <title>The Taxus genome provides insights into paclitaxel biosynthesis.</title>
        <authorList>
            <person name="Xiong X."/>
            <person name="Gou J."/>
            <person name="Liao Q."/>
            <person name="Li Y."/>
            <person name="Zhou Q."/>
            <person name="Bi G."/>
            <person name="Li C."/>
            <person name="Du R."/>
            <person name="Wang X."/>
            <person name="Sun T."/>
            <person name="Guo L."/>
            <person name="Liang H."/>
            <person name="Lu P."/>
            <person name="Wu Y."/>
            <person name="Zhang Z."/>
            <person name="Ro D.K."/>
            <person name="Shang Y."/>
            <person name="Huang S."/>
            <person name="Yan J."/>
        </authorList>
    </citation>
    <scope>NUCLEOTIDE SEQUENCE [LARGE SCALE GENOMIC DNA]</scope>
    <source>
        <strain evidence="12">Ta-2019</strain>
    </source>
</reference>
<dbReference type="Pfam" id="PF13191">
    <property type="entry name" value="AAA_16"/>
    <property type="match status" value="1"/>
</dbReference>
<keyword evidence="5" id="KW-0547">Nucleotide-binding</keyword>
<evidence type="ECO:0000256" key="1">
    <source>
        <dbReference type="ARBA" id="ARBA00004123"/>
    </source>
</evidence>
<evidence type="ECO:0000256" key="4">
    <source>
        <dbReference type="ARBA" id="ARBA00022705"/>
    </source>
</evidence>
<dbReference type="PANTHER" id="PTHR12087:SF0">
    <property type="entry name" value="ORIGIN RECOGNITION COMPLEX SUBUNIT 4"/>
    <property type="match status" value="1"/>
</dbReference>
<dbReference type="Proteomes" id="UP000824469">
    <property type="component" value="Unassembled WGS sequence"/>
</dbReference>
<evidence type="ECO:0000256" key="2">
    <source>
        <dbReference type="ARBA" id="ARBA00005334"/>
    </source>
</evidence>
<dbReference type="AlphaFoldDB" id="A0AA38KQX1"/>
<comment type="function">
    <text evidence="9">Component of the origin recognition complex (ORC) that binds origins of replication. DNA-binding is ATP-dependent. The specific DNA sequences that define origins of replication have not been identified yet. ORC is required to assemble the pre-replication complex necessary to initiate DNA replication.</text>
</comment>
<dbReference type="EMBL" id="JAHRHJ020000007">
    <property type="protein sequence ID" value="KAH9307834.1"/>
    <property type="molecule type" value="Genomic_DNA"/>
</dbReference>
<evidence type="ECO:0000256" key="3">
    <source>
        <dbReference type="ARBA" id="ARBA00019083"/>
    </source>
</evidence>
<dbReference type="InterPro" id="IPR041664">
    <property type="entry name" value="AAA_16"/>
</dbReference>
<gene>
    <name evidence="12" type="ORF">KI387_035745</name>
</gene>
<accession>A0AA38KQX1</accession>
<comment type="subcellular location">
    <subcellularLocation>
        <location evidence="1">Nucleus</location>
    </subcellularLocation>
</comment>
<evidence type="ECO:0000313" key="13">
    <source>
        <dbReference type="Proteomes" id="UP000824469"/>
    </source>
</evidence>
<evidence type="ECO:0000256" key="9">
    <source>
        <dbReference type="ARBA" id="ARBA00057448"/>
    </source>
</evidence>
<keyword evidence="8" id="KW-0539">Nucleus</keyword>
<organism evidence="12 13">
    <name type="scientific">Taxus chinensis</name>
    <name type="common">Chinese yew</name>
    <name type="synonym">Taxus wallichiana var. chinensis</name>
    <dbReference type="NCBI Taxonomy" id="29808"/>
    <lineage>
        <taxon>Eukaryota</taxon>
        <taxon>Viridiplantae</taxon>
        <taxon>Streptophyta</taxon>
        <taxon>Embryophyta</taxon>
        <taxon>Tracheophyta</taxon>
        <taxon>Spermatophyta</taxon>
        <taxon>Pinopsida</taxon>
        <taxon>Pinidae</taxon>
        <taxon>Conifers II</taxon>
        <taxon>Cupressales</taxon>
        <taxon>Taxaceae</taxon>
        <taxon>Taxus</taxon>
    </lineage>
</organism>
<protein>
    <recommendedName>
        <fullName evidence="10">Origin of replication complex subunit 4</fullName>
    </recommendedName>
    <alternativeName>
        <fullName evidence="3">Origin recognition complex subunit 4</fullName>
    </alternativeName>
</protein>
<evidence type="ECO:0000256" key="6">
    <source>
        <dbReference type="ARBA" id="ARBA00022840"/>
    </source>
</evidence>
<dbReference type="SMART" id="SM00382">
    <property type="entry name" value="AAA"/>
    <property type="match status" value="1"/>
</dbReference>
<dbReference type="GO" id="GO:0003688">
    <property type="term" value="F:DNA replication origin binding"/>
    <property type="evidence" value="ECO:0007669"/>
    <property type="project" value="TreeGrafter"/>
</dbReference>
<dbReference type="GO" id="GO:0005524">
    <property type="term" value="F:ATP binding"/>
    <property type="evidence" value="ECO:0007669"/>
    <property type="project" value="UniProtKB-KW"/>
</dbReference>
<evidence type="ECO:0000313" key="12">
    <source>
        <dbReference type="EMBL" id="KAH9307834.1"/>
    </source>
</evidence>
<dbReference type="FunFam" id="3.40.50.300:FF:001041">
    <property type="entry name" value="Origin of replication complex subunit 4"/>
    <property type="match status" value="1"/>
</dbReference>
<evidence type="ECO:0000256" key="10">
    <source>
        <dbReference type="ARBA" id="ARBA00073314"/>
    </source>
</evidence>
<dbReference type="InterPro" id="IPR003593">
    <property type="entry name" value="AAA+_ATPase"/>
</dbReference>
<dbReference type="SUPFAM" id="SSF52540">
    <property type="entry name" value="P-loop containing nucleoside triphosphate hydrolases"/>
    <property type="match status" value="1"/>
</dbReference>
<dbReference type="PANTHER" id="PTHR12087">
    <property type="entry name" value="ORIGIN RECOGNITION COMPLEX SUBUNIT 4"/>
    <property type="match status" value="1"/>
</dbReference>
<dbReference type="InterPro" id="IPR027417">
    <property type="entry name" value="P-loop_NTPase"/>
</dbReference>
<dbReference type="InterPro" id="IPR016527">
    <property type="entry name" value="ORC4"/>
</dbReference>
<evidence type="ECO:0000256" key="7">
    <source>
        <dbReference type="ARBA" id="ARBA00023125"/>
    </source>
</evidence>
<evidence type="ECO:0000259" key="11">
    <source>
        <dbReference type="SMART" id="SM00382"/>
    </source>
</evidence>
<feature type="domain" description="AAA+ ATPase" evidence="11">
    <location>
        <begin position="62"/>
        <end position="215"/>
    </location>
</feature>
<dbReference type="Gene3D" id="3.40.50.300">
    <property type="entry name" value="P-loop containing nucleotide triphosphate hydrolases"/>
    <property type="match status" value="1"/>
</dbReference>
<evidence type="ECO:0000256" key="5">
    <source>
        <dbReference type="ARBA" id="ARBA00022741"/>
    </source>
</evidence>
<name>A0AA38KQX1_TAXCH</name>
<keyword evidence="13" id="KW-1185">Reference proteome</keyword>
<keyword evidence="4" id="KW-0235">DNA replication</keyword>
<keyword evidence="6" id="KW-0067">ATP-binding</keyword>
<dbReference type="GO" id="GO:0005664">
    <property type="term" value="C:nuclear origin of replication recognition complex"/>
    <property type="evidence" value="ECO:0007669"/>
    <property type="project" value="TreeGrafter"/>
</dbReference>
<feature type="non-terminal residue" evidence="12">
    <location>
        <position position="1"/>
    </location>
</feature>
<comment type="caution">
    <text evidence="12">The sequence shown here is derived from an EMBL/GenBank/DDBJ whole genome shotgun (WGS) entry which is preliminary data.</text>
</comment>
<evidence type="ECO:0000256" key="8">
    <source>
        <dbReference type="ARBA" id="ARBA00023242"/>
    </source>
</evidence>
<sequence length="332" mass="36801">IVLTIVGNRMEHSHDKAAIEDALTLLRRRLCDSSSLELLLPHAAENYSKLQYLLSNTVTTTCNNSVLLLGPRGCGKSMVLERVLKALQHQHPDMISIVRLNGLLHSDDRCALKEIAKQLCLEHQLTFSKTASFDENSQFMNAMLRECALAHKAVIFILDEFDLFAQGKQRLLYNLLDAMQSILSQAAVVGISCRLDADQLLEKRVRSRFSHRKLLFSPPSTEDLQRLLEHALVLPTDSTFPNVDYAARFNTQLFVTKVGTSVVLSATPRNSFAMDVLRGSIWSAQLPPRLILPSLVIPKPPPNSIIGSRMGPFAVIDDDVVGSSSPSFTTLA</sequence>
<keyword evidence="7" id="KW-0238">DNA-binding</keyword>
<comment type="similarity">
    <text evidence="2">Belongs to the ORC4 family.</text>
</comment>
<dbReference type="GO" id="GO:0006270">
    <property type="term" value="P:DNA replication initiation"/>
    <property type="evidence" value="ECO:0007669"/>
    <property type="project" value="TreeGrafter"/>
</dbReference>